<name>H0G1Z3_RHIML</name>
<feature type="transmembrane region" description="Helical" evidence="1">
    <location>
        <begin position="12"/>
        <end position="31"/>
    </location>
</feature>
<organism evidence="2 3">
    <name type="scientific">Sinorhizobium meliloti CCNWSX0020</name>
    <dbReference type="NCBI Taxonomy" id="1107881"/>
    <lineage>
        <taxon>Bacteria</taxon>
        <taxon>Pseudomonadati</taxon>
        <taxon>Pseudomonadota</taxon>
        <taxon>Alphaproteobacteria</taxon>
        <taxon>Hyphomicrobiales</taxon>
        <taxon>Rhizobiaceae</taxon>
        <taxon>Sinorhizobium/Ensifer group</taxon>
        <taxon>Sinorhizobium</taxon>
    </lineage>
</organism>
<evidence type="ECO:0000313" key="2">
    <source>
        <dbReference type="EMBL" id="EHK76737.1"/>
    </source>
</evidence>
<proteinExistence type="predicted"/>
<evidence type="ECO:0000256" key="1">
    <source>
        <dbReference type="SAM" id="Phobius"/>
    </source>
</evidence>
<keyword evidence="1" id="KW-0472">Membrane</keyword>
<keyword evidence="1" id="KW-1133">Transmembrane helix</keyword>
<evidence type="ECO:0000313" key="3">
    <source>
        <dbReference type="Proteomes" id="UP000004038"/>
    </source>
</evidence>
<dbReference type="AlphaFoldDB" id="H0G1Z3"/>
<gene>
    <name evidence="2" type="ORF">SM0020_17417</name>
</gene>
<feature type="non-terminal residue" evidence="2">
    <location>
        <position position="119"/>
    </location>
</feature>
<accession>H0G1Z3</accession>
<reference evidence="2 3" key="1">
    <citation type="journal article" date="2012" name="J. Bacteriol.">
        <title>Draft Genome Sequence of Sinorhizobium meliloti CCNWSX0020, a Nitrogen-Fixing Symbiont with Copper Tolerance Capability Isolated from Lead-Zinc Mine Tailings.</title>
        <authorList>
            <person name="Li Z."/>
            <person name="Ma Z."/>
            <person name="Hao X."/>
            <person name="Wei G."/>
        </authorList>
    </citation>
    <scope>NUCLEOTIDE SEQUENCE [LARGE SCALE GENOMIC DNA]</scope>
    <source>
        <strain evidence="2 3">CCNWSX0020</strain>
    </source>
</reference>
<dbReference type="Proteomes" id="UP000004038">
    <property type="component" value="Unassembled WGS sequence"/>
</dbReference>
<sequence length="119" mass="12587">MPMFPYGKLIEQLLAFGALGLLAIGCTLVLWPFLSAILWAAVICFSTWPAYRLFERALGGYRALAAAAMTVLVVVVIVAPLALLATTLADSISSLVAGVTHVLEKGPPAPPDWVRGLPI</sequence>
<keyword evidence="1" id="KW-0812">Transmembrane</keyword>
<evidence type="ECO:0008006" key="4">
    <source>
        <dbReference type="Google" id="ProtNLM"/>
    </source>
</evidence>
<dbReference type="EMBL" id="AGVV01000033">
    <property type="protein sequence ID" value="EHK76737.1"/>
    <property type="molecule type" value="Genomic_DNA"/>
</dbReference>
<protein>
    <recommendedName>
        <fullName evidence="4">AI-2E family transporter</fullName>
    </recommendedName>
</protein>
<feature type="transmembrane region" description="Helical" evidence="1">
    <location>
        <begin position="61"/>
        <end position="85"/>
    </location>
</feature>